<dbReference type="SUPFAM" id="SSF81901">
    <property type="entry name" value="HCP-like"/>
    <property type="match status" value="1"/>
</dbReference>
<gene>
    <name evidence="2" type="ORF">EVOR1521_LOCUS15283</name>
</gene>
<evidence type="ECO:0000313" key="3">
    <source>
        <dbReference type="Proteomes" id="UP001178507"/>
    </source>
</evidence>
<comment type="similarity">
    <text evidence="1">Belongs to the sel-1 family.</text>
</comment>
<organism evidence="2 3">
    <name type="scientific">Effrenium voratum</name>
    <dbReference type="NCBI Taxonomy" id="2562239"/>
    <lineage>
        <taxon>Eukaryota</taxon>
        <taxon>Sar</taxon>
        <taxon>Alveolata</taxon>
        <taxon>Dinophyceae</taxon>
        <taxon>Suessiales</taxon>
        <taxon>Symbiodiniaceae</taxon>
        <taxon>Effrenium</taxon>
    </lineage>
</organism>
<dbReference type="Proteomes" id="UP001178507">
    <property type="component" value="Unassembled WGS sequence"/>
</dbReference>
<evidence type="ECO:0000313" key="2">
    <source>
        <dbReference type="EMBL" id="CAJ1389722.1"/>
    </source>
</evidence>
<dbReference type="Pfam" id="PF08238">
    <property type="entry name" value="Sel1"/>
    <property type="match status" value="3"/>
</dbReference>
<dbReference type="PANTHER" id="PTHR11102">
    <property type="entry name" value="SEL-1-LIKE PROTEIN"/>
    <property type="match status" value="1"/>
</dbReference>
<dbReference type="PANTHER" id="PTHR11102:SF160">
    <property type="entry name" value="ERAD-ASSOCIATED E3 UBIQUITIN-PROTEIN LIGASE COMPONENT HRD3"/>
    <property type="match status" value="1"/>
</dbReference>
<reference evidence="2" key="1">
    <citation type="submission" date="2023-08" db="EMBL/GenBank/DDBJ databases">
        <authorList>
            <person name="Chen Y."/>
            <person name="Shah S."/>
            <person name="Dougan E. K."/>
            <person name="Thang M."/>
            <person name="Chan C."/>
        </authorList>
    </citation>
    <scope>NUCLEOTIDE SEQUENCE</scope>
</reference>
<dbReference type="AlphaFoldDB" id="A0AA36N506"/>
<evidence type="ECO:0008006" key="4">
    <source>
        <dbReference type="Google" id="ProtNLM"/>
    </source>
</evidence>
<protein>
    <recommendedName>
        <fullName evidence="4">Sel1 repeat family protein</fullName>
    </recommendedName>
</protein>
<dbReference type="InterPro" id="IPR006597">
    <property type="entry name" value="Sel1-like"/>
</dbReference>
<dbReference type="InterPro" id="IPR050767">
    <property type="entry name" value="Sel1_AlgK"/>
</dbReference>
<dbReference type="InterPro" id="IPR011990">
    <property type="entry name" value="TPR-like_helical_dom_sf"/>
</dbReference>
<dbReference type="EMBL" id="CAUJNA010001924">
    <property type="protein sequence ID" value="CAJ1389722.1"/>
    <property type="molecule type" value="Genomic_DNA"/>
</dbReference>
<keyword evidence="3" id="KW-1185">Reference proteome</keyword>
<accession>A0AA36N506</accession>
<dbReference type="SMART" id="SM00671">
    <property type="entry name" value="SEL1"/>
    <property type="match status" value="3"/>
</dbReference>
<proteinExistence type="inferred from homology"/>
<sequence length="188" mass="20527">MDLSLLERAAAVGSAEAQYNLGAEFLTGKRVQKDPARAFELFREAAGQEHAAAMCNLGVMYAQGLGVQKDPLEARRWYEKAADRGDASGLFNLALLCAEDDPRRARQLAQLAQKKGHSQAGAFLSSLPGPEEFWSRLRVLRAQSAQLFEELRQSHREPKAAALLAELLAQLEMVQTAPKVKAQPPASS</sequence>
<name>A0AA36N506_9DINO</name>
<evidence type="ECO:0000256" key="1">
    <source>
        <dbReference type="ARBA" id="ARBA00038101"/>
    </source>
</evidence>
<comment type="caution">
    <text evidence="2">The sequence shown here is derived from an EMBL/GenBank/DDBJ whole genome shotgun (WGS) entry which is preliminary data.</text>
</comment>
<dbReference type="Gene3D" id="1.25.40.10">
    <property type="entry name" value="Tetratricopeptide repeat domain"/>
    <property type="match status" value="1"/>
</dbReference>